<evidence type="ECO:0000256" key="5">
    <source>
        <dbReference type="ARBA" id="ARBA00022694"/>
    </source>
</evidence>
<feature type="binding site" evidence="10">
    <location>
        <begin position="16"/>
        <end position="21"/>
    </location>
    <ligand>
        <name>substrate</name>
    </ligand>
</feature>
<dbReference type="InterPro" id="IPR039657">
    <property type="entry name" value="Dimethylallyltransferase"/>
</dbReference>
<dbReference type="AlphaFoldDB" id="A0A2Z3L808"/>
<dbReference type="Gene3D" id="1.10.20.140">
    <property type="match status" value="1"/>
</dbReference>
<evidence type="ECO:0000256" key="7">
    <source>
        <dbReference type="ARBA" id="ARBA00022840"/>
    </source>
</evidence>
<dbReference type="Pfam" id="PF01715">
    <property type="entry name" value="IPPT"/>
    <property type="match status" value="1"/>
</dbReference>
<comment type="subunit">
    <text evidence="10">Monomer.</text>
</comment>
<dbReference type="GO" id="GO:0005524">
    <property type="term" value="F:ATP binding"/>
    <property type="evidence" value="ECO:0007669"/>
    <property type="project" value="UniProtKB-UniRule"/>
</dbReference>
<keyword evidence="15" id="KW-1185">Reference proteome</keyword>
<dbReference type="Proteomes" id="UP000245872">
    <property type="component" value="Chromosome"/>
</dbReference>
<dbReference type="PANTHER" id="PTHR11088:SF60">
    <property type="entry name" value="TRNA DIMETHYLALLYLTRANSFERASE"/>
    <property type="match status" value="1"/>
</dbReference>
<evidence type="ECO:0000256" key="1">
    <source>
        <dbReference type="ARBA" id="ARBA00001946"/>
    </source>
</evidence>
<evidence type="ECO:0000256" key="8">
    <source>
        <dbReference type="ARBA" id="ARBA00022842"/>
    </source>
</evidence>
<dbReference type="OrthoDB" id="9776390at2"/>
<evidence type="ECO:0000256" key="12">
    <source>
        <dbReference type="RuleBase" id="RU003784"/>
    </source>
</evidence>
<name>A0A2Z3L808_9BACT</name>
<dbReference type="RefSeq" id="WP_109997019.1">
    <property type="nucleotide sequence ID" value="NZ_CP029619.1"/>
</dbReference>
<gene>
    <name evidence="14" type="primary">miaA_3</name>
    <name evidence="10" type="synonym">miaA</name>
    <name evidence="14" type="ORF">DK880_00237</name>
</gene>
<keyword evidence="8 10" id="KW-0460">Magnesium</keyword>
<dbReference type="GO" id="GO:0006400">
    <property type="term" value="P:tRNA modification"/>
    <property type="evidence" value="ECO:0007669"/>
    <property type="project" value="TreeGrafter"/>
</dbReference>
<dbReference type="InterPro" id="IPR027417">
    <property type="entry name" value="P-loop_NTPase"/>
</dbReference>
<keyword evidence="6 10" id="KW-0547">Nucleotide-binding</keyword>
<evidence type="ECO:0000256" key="9">
    <source>
        <dbReference type="ARBA" id="ARBA00049563"/>
    </source>
</evidence>
<reference evidence="14 15" key="1">
    <citation type="submission" date="2018-05" db="EMBL/GenBank/DDBJ databases">
        <title>Candidatus Cardinium hertigii Genome Assembly.</title>
        <authorList>
            <person name="Showmaker K.C."/>
            <person name="Walden K.O."/>
            <person name="Fields C.J."/>
            <person name="Lambert K.N."/>
            <person name="Hudson M.E."/>
        </authorList>
    </citation>
    <scope>NUCLEOTIDE SEQUENCE [LARGE SCALE GENOMIC DNA]</scope>
    <source>
        <strain evidence="15">cHgTN10</strain>
    </source>
</reference>
<comment type="similarity">
    <text evidence="3 10 13">Belongs to the IPP transferase family.</text>
</comment>
<feature type="binding site" evidence="10">
    <location>
        <begin position="14"/>
        <end position="21"/>
    </location>
    <ligand>
        <name>ATP</name>
        <dbReference type="ChEBI" id="CHEBI:30616"/>
    </ligand>
</feature>
<dbReference type="PANTHER" id="PTHR11088">
    <property type="entry name" value="TRNA DIMETHYLALLYLTRANSFERASE"/>
    <property type="match status" value="1"/>
</dbReference>
<accession>A0A2Z3L808</accession>
<dbReference type="InterPro" id="IPR018022">
    <property type="entry name" value="IPT"/>
</dbReference>
<feature type="site" description="Interaction with substrate tRNA" evidence="10">
    <location>
        <position position="105"/>
    </location>
</feature>
<dbReference type="SUPFAM" id="SSF52540">
    <property type="entry name" value="P-loop containing nucleoside triphosphate hydrolases"/>
    <property type="match status" value="2"/>
</dbReference>
<proteinExistence type="inferred from homology"/>
<dbReference type="GO" id="GO:0052381">
    <property type="term" value="F:tRNA dimethylallyltransferase activity"/>
    <property type="evidence" value="ECO:0007669"/>
    <property type="project" value="UniProtKB-UniRule"/>
</dbReference>
<comment type="function">
    <text evidence="2 10 12">Catalyzes the transfer of a dimethylallyl group onto the adenine at position 37 in tRNAs that read codons beginning with uridine, leading to the formation of N6-(dimethylallyl)adenosine (i(6)A).</text>
</comment>
<dbReference type="EMBL" id="CP029619">
    <property type="protein sequence ID" value="AWN81569.1"/>
    <property type="molecule type" value="Genomic_DNA"/>
</dbReference>
<evidence type="ECO:0000313" key="14">
    <source>
        <dbReference type="EMBL" id="AWN81569.1"/>
    </source>
</evidence>
<protein>
    <recommendedName>
        <fullName evidence="10">tRNA dimethylallyltransferase</fullName>
        <ecNumber evidence="10">2.5.1.75</ecNumber>
    </recommendedName>
    <alternativeName>
        <fullName evidence="10">Dimethylallyl diphosphate:tRNA dimethylallyltransferase</fullName>
        <shortName evidence="10">DMAPP:tRNA dimethylallyltransferase</shortName>
        <shortName evidence="10">DMATase</shortName>
    </alternativeName>
    <alternativeName>
        <fullName evidence="10">Isopentenyl-diphosphate:tRNA isopentenyltransferase</fullName>
        <shortName evidence="10">IPP transferase</shortName>
        <shortName evidence="10">IPPT</shortName>
        <shortName evidence="10">IPTase</shortName>
    </alternativeName>
</protein>
<dbReference type="KEGG" id="cher:DK880_00237"/>
<evidence type="ECO:0000313" key="15">
    <source>
        <dbReference type="Proteomes" id="UP000245872"/>
    </source>
</evidence>
<comment type="cofactor">
    <cofactor evidence="1 10">
        <name>Mg(2+)</name>
        <dbReference type="ChEBI" id="CHEBI:18420"/>
    </cofactor>
</comment>
<comment type="caution">
    <text evidence="10">Lacks conserved residue(s) required for the propagation of feature annotation.</text>
</comment>
<organism evidence="14 15">
    <name type="scientific">Candidatus Cardinium hertigii</name>
    <dbReference type="NCBI Taxonomy" id="247481"/>
    <lineage>
        <taxon>Bacteria</taxon>
        <taxon>Pseudomonadati</taxon>
        <taxon>Bacteroidota</taxon>
        <taxon>Cytophagia</taxon>
        <taxon>Cytophagales</taxon>
        <taxon>Amoebophilaceae</taxon>
        <taxon>Candidatus Cardinium</taxon>
    </lineage>
</organism>
<keyword evidence="7 10" id="KW-0067">ATP-binding</keyword>
<evidence type="ECO:0000256" key="2">
    <source>
        <dbReference type="ARBA" id="ARBA00003213"/>
    </source>
</evidence>
<comment type="catalytic activity">
    <reaction evidence="9 10 11">
        <text>adenosine(37) in tRNA + dimethylallyl diphosphate = N(6)-dimethylallyladenosine(37) in tRNA + diphosphate</text>
        <dbReference type="Rhea" id="RHEA:26482"/>
        <dbReference type="Rhea" id="RHEA-COMP:10162"/>
        <dbReference type="Rhea" id="RHEA-COMP:10375"/>
        <dbReference type="ChEBI" id="CHEBI:33019"/>
        <dbReference type="ChEBI" id="CHEBI:57623"/>
        <dbReference type="ChEBI" id="CHEBI:74411"/>
        <dbReference type="ChEBI" id="CHEBI:74415"/>
        <dbReference type="EC" id="2.5.1.75"/>
    </reaction>
</comment>
<evidence type="ECO:0000256" key="4">
    <source>
        <dbReference type="ARBA" id="ARBA00022679"/>
    </source>
</evidence>
<evidence type="ECO:0000256" key="11">
    <source>
        <dbReference type="RuleBase" id="RU003783"/>
    </source>
</evidence>
<sequence>MSFYRSKYLITIVGPTAIGKTAIAIKLAQYFQTEILSVDARQFYQGMAIGTAQPTLAEQEGVPHHFLAFLPVTANYSAGQFGGEARDCLYDLLLHHSVVIAVGGSGLYMQALCEGLIEMPSIAPSIRSMLQTTLEKKGLPYLTAWLAKEDPMYHNTIIDPKNPRRIIRALEVCLETGMSYTFWRQQKANKEPLQAKGIHLIKIGLTQEKEPLYQKIDARVEAMMEAGLVEEVEKLYPYQASNALQTIGYRELFNYLNKQHSLREAAAQIKHNTKQYAKKQMTWFKKDKAIVWFAPHDFKQIKACLCQQMHR</sequence>
<dbReference type="NCBIfam" id="TIGR00174">
    <property type="entry name" value="miaA"/>
    <property type="match status" value="1"/>
</dbReference>
<evidence type="ECO:0000256" key="3">
    <source>
        <dbReference type="ARBA" id="ARBA00005842"/>
    </source>
</evidence>
<keyword evidence="5 10" id="KW-0819">tRNA processing</keyword>
<feature type="site" description="Interaction with substrate tRNA" evidence="10">
    <location>
        <position position="127"/>
    </location>
</feature>
<keyword evidence="4 10" id="KW-0808">Transferase</keyword>
<evidence type="ECO:0000256" key="6">
    <source>
        <dbReference type="ARBA" id="ARBA00022741"/>
    </source>
</evidence>
<dbReference type="HAMAP" id="MF_00185">
    <property type="entry name" value="IPP_trans"/>
    <property type="match status" value="1"/>
</dbReference>
<evidence type="ECO:0000256" key="10">
    <source>
        <dbReference type="HAMAP-Rule" id="MF_00185"/>
    </source>
</evidence>
<dbReference type="Gene3D" id="3.40.50.300">
    <property type="entry name" value="P-loop containing nucleotide triphosphate hydrolases"/>
    <property type="match status" value="1"/>
</dbReference>
<evidence type="ECO:0000256" key="13">
    <source>
        <dbReference type="RuleBase" id="RU003785"/>
    </source>
</evidence>
<dbReference type="EC" id="2.5.1.75" evidence="10"/>